<gene>
    <name evidence="2" type="ORF">BHM03_00019270</name>
</gene>
<evidence type="ECO:0000256" key="1">
    <source>
        <dbReference type="SAM" id="MobiDB-lite"/>
    </source>
</evidence>
<protein>
    <submittedName>
        <fullName evidence="2">Uncharacterized protein</fullName>
    </submittedName>
</protein>
<dbReference type="AlphaFoldDB" id="A0A445MFK0"/>
<sequence>MHRADAVGNSPGVHWELVEGIGSLSGWHKRVHQKKTETRLKIIWDSRKACRDSLGDSPKGAGSSLGTCREITERRPEDSPQEYRKLPNWWELRKVEGTTSMEILAGKSLVSDGCTVIA</sequence>
<accession>A0A445MFK0</accession>
<proteinExistence type="predicted"/>
<organism evidence="2">
    <name type="scientific">Ensete ventricosum</name>
    <name type="common">Abyssinian banana</name>
    <name type="synonym">Musa ensete</name>
    <dbReference type="NCBI Taxonomy" id="4639"/>
    <lineage>
        <taxon>Eukaryota</taxon>
        <taxon>Viridiplantae</taxon>
        <taxon>Streptophyta</taxon>
        <taxon>Embryophyta</taxon>
        <taxon>Tracheophyta</taxon>
        <taxon>Spermatophyta</taxon>
        <taxon>Magnoliopsida</taxon>
        <taxon>Liliopsida</taxon>
        <taxon>Zingiberales</taxon>
        <taxon>Musaceae</taxon>
        <taxon>Ensete</taxon>
    </lineage>
</organism>
<dbReference type="Proteomes" id="UP000290560">
    <property type="component" value="Unassembled WGS sequence"/>
</dbReference>
<reference evidence="2" key="1">
    <citation type="journal article" date="2018" name="Data Brief">
        <title>Genome sequence data from 17 accessions of Ensete ventricosum, a staple food crop for millions in Ethiopia.</title>
        <authorList>
            <person name="Yemataw Z."/>
            <person name="Muzemil S."/>
            <person name="Ambachew D."/>
            <person name="Tripathi L."/>
            <person name="Tesfaye K."/>
            <person name="Chala A."/>
            <person name="Farbos A."/>
            <person name="O'Neill P."/>
            <person name="Moore K."/>
            <person name="Grant M."/>
            <person name="Studholme D.J."/>
        </authorList>
    </citation>
    <scope>NUCLEOTIDE SEQUENCE [LARGE SCALE GENOMIC DNA]</scope>
    <source>
        <tissue evidence="2">Leaf</tissue>
    </source>
</reference>
<dbReference type="EMBL" id="KV875809">
    <property type="protein sequence ID" value="RZR73030.1"/>
    <property type="molecule type" value="Genomic_DNA"/>
</dbReference>
<name>A0A445MFK0_ENSVE</name>
<feature type="compositionally biased region" description="Basic and acidic residues" evidence="1">
    <location>
        <begin position="70"/>
        <end position="81"/>
    </location>
</feature>
<evidence type="ECO:0000313" key="2">
    <source>
        <dbReference type="EMBL" id="RZR73030.1"/>
    </source>
</evidence>
<feature type="region of interest" description="Disordered" evidence="1">
    <location>
        <begin position="52"/>
        <end position="81"/>
    </location>
</feature>